<evidence type="ECO:0000256" key="2">
    <source>
        <dbReference type="ARBA" id="ARBA00022980"/>
    </source>
</evidence>
<gene>
    <name evidence="5" type="ORF">FD754_001663</name>
</gene>
<evidence type="ECO:0000256" key="3">
    <source>
        <dbReference type="ARBA" id="ARBA00023274"/>
    </source>
</evidence>
<protein>
    <recommendedName>
        <fullName evidence="4">40S ribosomal protein S25</fullName>
    </recommendedName>
</protein>
<name>A0A5N3W8E9_MUNMU</name>
<evidence type="ECO:0000256" key="4">
    <source>
        <dbReference type="RuleBase" id="RU366057"/>
    </source>
</evidence>
<sequence>MGCSCSPSFTMLPKDKKKKHAGNLINKDKDPVKKSGGKVWDKLNNLVLFDKANMTKLCKEVPNYKFITPDVVSERLKIELLIKLVSKHRVQVIYARNTKGGDAPAASEDARTGPTNVTFWGKKKEKTLLNKKITHKKLPFFPQRH</sequence>
<reference evidence="5 6" key="1">
    <citation type="submission" date="2019-06" db="EMBL/GenBank/DDBJ databases">
        <title>Discovery of a novel chromosome fission-fusion reversal in muntjac.</title>
        <authorList>
            <person name="Mudd A.B."/>
            <person name="Bredeson J.V."/>
            <person name="Baum R."/>
            <person name="Hockemeyer D."/>
            <person name="Rokhsar D.S."/>
        </authorList>
    </citation>
    <scope>NUCLEOTIDE SEQUENCE [LARGE SCALE GENOMIC DNA]</scope>
    <source>
        <strain evidence="5">UTSW_UCB_Mm</strain>
        <tissue evidence="5">Fibroblast cell line</tissue>
    </source>
</reference>
<dbReference type="InterPro" id="IPR004977">
    <property type="entry name" value="Ribosomal_eS25"/>
</dbReference>
<dbReference type="PANTHER" id="PTHR12850">
    <property type="entry name" value="40S RIBOSOMAL PROTEIN S25"/>
    <property type="match status" value="1"/>
</dbReference>
<organism evidence="5 6">
    <name type="scientific">Muntiacus muntjak</name>
    <name type="common">Barking deer</name>
    <name type="synonym">Indian muntjac</name>
    <dbReference type="NCBI Taxonomy" id="9888"/>
    <lineage>
        <taxon>Eukaryota</taxon>
        <taxon>Metazoa</taxon>
        <taxon>Chordata</taxon>
        <taxon>Craniata</taxon>
        <taxon>Vertebrata</taxon>
        <taxon>Euteleostomi</taxon>
        <taxon>Mammalia</taxon>
        <taxon>Eutheria</taxon>
        <taxon>Laurasiatheria</taxon>
        <taxon>Artiodactyla</taxon>
        <taxon>Ruminantia</taxon>
        <taxon>Pecora</taxon>
        <taxon>Cervidae</taxon>
        <taxon>Muntiacinae</taxon>
        <taxon>Muntiacus</taxon>
    </lineage>
</organism>
<dbReference type="Gene3D" id="3.30.63.20">
    <property type="match status" value="1"/>
</dbReference>
<dbReference type="GO" id="GO:1990904">
    <property type="term" value="C:ribonucleoprotein complex"/>
    <property type="evidence" value="ECO:0007669"/>
    <property type="project" value="UniProtKB-KW"/>
</dbReference>
<comment type="caution">
    <text evidence="5">The sequence shown here is derived from an EMBL/GenBank/DDBJ whole genome shotgun (WGS) entry which is preliminary data.</text>
</comment>
<evidence type="ECO:0000313" key="6">
    <source>
        <dbReference type="Proteomes" id="UP000326458"/>
    </source>
</evidence>
<keyword evidence="6" id="KW-1185">Reference proteome</keyword>
<keyword evidence="2 4" id="KW-0689">Ribosomal protein</keyword>
<dbReference type="GO" id="GO:0005840">
    <property type="term" value="C:ribosome"/>
    <property type="evidence" value="ECO:0007669"/>
    <property type="project" value="UniProtKB-KW"/>
</dbReference>
<keyword evidence="3 4" id="KW-0687">Ribonucleoprotein</keyword>
<dbReference type="Proteomes" id="UP000326458">
    <property type="component" value="Unassembled WGS sequence"/>
</dbReference>
<evidence type="ECO:0000313" key="5">
    <source>
        <dbReference type="EMBL" id="KAB0357507.1"/>
    </source>
</evidence>
<dbReference type="Pfam" id="PF03297">
    <property type="entry name" value="Ribosomal_S25"/>
    <property type="match status" value="1"/>
</dbReference>
<proteinExistence type="inferred from homology"/>
<comment type="similarity">
    <text evidence="1 4">Belongs to the eukaryotic ribosomal protein eS25 family.</text>
</comment>
<evidence type="ECO:0000256" key="1">
    <source>
        <dbReference type="ARBA" id="ARBA00009106"/>
    </source>
</evidence>
<dbReference type="AlphaFoldDB" id="A0A5N3W8E9"/>
<accession>A0A5N3W8E9</accession>
<dbReference type="EMBL" id="VCEA01000001">
    <property type="protein sequence ID" value="KAB0357507.1"/>
    <property type="molecule type" value="Genomic_DNA"/>
</dbReference>